<accession>A0A4S3KSG4</accession>
<comment type="caution">
    <text evidence="1">The sequence shown here is derived from an EMBL/GenBank/DDBJ whole genome shotgun (WGS) entry which is preliminary data.</text>
</comment>
<dbReference type="RefSeq" id="WP_081126139.1">
    <property type="nucleotide sequence ID" value="NZ_DAHXOC010000004.1"/>
</dbReference>
<protein>
    <submittedName>
        <fullName evidence="1">Uncharacterized protein</fullName>
    </submittedName>
</protein>
<evidence type="ECO:0000313" key="2">
    <source>
        <dbReference type="Proteomes" id="UP000307749"/>
    </source>
</evidence>
<dbReference type="AlphaFoldDB" id="A0A4S3KSG4"/>
<proteinExistence type="predicted"/>
<dbReference type="Proteomes" id="UP000307749">
    <property type="component" value="Unassembled WGS sequence"/>
</dbReference>
<reference evidence="1 2" key="1">
    <citation type="submission" date="2017-02" db="EMBL/GenBank/DDBJ databases">
        <title>Whole genome sequencing of Metallibacterium scheffleri DSM 24874 (T).</title>
        <authorList>
            <person name="Kumar S."/>
            <person name="Patil P."/>
            <person name="Patil P.B."/>
        </authorList>
    </citation>
    <scope>NUCLEOTIDE SEQUENCE [LARGE SCALE GENOMIC DNA]</scope>
    <source>
        <strain evidence="1 2">DSM 24874</strain>
    </source>
</reference>
<evidence type="ECO:0000313" key="1">
    <source>
        <dbReference type="EMBL" id="THD11980.1"/>
    </source>
</evidence>
<organism evidence="1 2">
    <name type="scientific">Metallibacterium scheffleri</name>
    <dbReference type="NCBI Taxonomy" id="993689"/>
    <lineage>
        <taxon>Bacteria</taxon>
        <taxon>Pseudomonadati</taxon>
        <taxon>Pseudomonadota</taxon>
        <taxon>Gammaproteobacteria</taxon>
        <taxon>Lysobacterales</taxon>
        <taxon>Rhodanobacteraceae</taxon>
        <taxon>Metallibacterium</taxon>
    </lineage>
</organism>
<dbReference type="EMBL" id="MWQO01000004">
    <property type="protein sequence ID" value="THD11980.1"/>
    <property type="molecule type" value="Genomic_DNA"/>
</dbReference>
<sequence length="63" mass="7223">MTAMSLDLNLIRQRHDLMVQVGTLELALDAIQQRKAEDERARLIPQIQARMQRLNDTLAQLPA</sequence>
<gene>
    <name evidence="1" type="ORF">B1806_01215</name>
</gene>
<name>A0A4S3KSG4_9GAMM</name>
<keyword evidence="2" id="KW-1185">Reference proteome</keyword>